<dbReference type="OrthoDB" id="8678019at2"/>
<proteinExistence type="inferred from homology"/>
<dbReference type="AlphaFoldDB" id="A0A2N7W3A9"/>
<feature type="domain" description="HTH lysR-type" evidence="5">
    <location>
        <begin position="10"/>
        <end position="67"/>
    </location>
</feature>
<keyword evidence="4" id="KW-0804">Transcription</keyword>
<comment type="similarity">
    <text evidence="1">Belongs to the LysR transcriptional regulatory family.</text>
</comment>
<organism evidence="6 7">
    <name type="scientific">Trinickia dabaoshanensis</name>
    <dbReference type="NCBI Taxonomy" id="564714"/>
    <lineage>
        <taxon>Bacteria</taxon>
        <taxon>Pseudomonadati</taxon>
        <taxon>Pseudomonadota</taxon>
        <taxon>Betaproteobacteria</taxon>
        <taxon>Burkholderiales</taxon>
        <taxon>Burkholderiaceae</taxon>
        <taxon>Trinickia</taxon>
    </lineage>
</organism>
<evidence type="ECO:0000256" key="4">
    <source>
        <dbReference type="ARBA" id="ARBA00023163"/>
    </source>
</evidence>
<dbReference type="SUPFAM" id="SSF46785">
    <property type="entry name" value="Winged helix' DNA-binding domain"/>
    <property type="match status" value="1"/>
</dbReference>
<dbReference type="GO" id="GO:0003700">
    <property type="term" value="F:DNA-binding transcription factor activity"/>
    <property type="evidence" value="ECO:0007669"/>
    <property type="project" value="InterPro"/>
</dbReference>
<gene>
    <name evidence="6" type="ORF">C0Z18_01680</name>
</gene>
<dbReference type="PANTHER" id="PTHR30537">
    <property type="entry name" value="HTH-TYPE TRANSCRIPTIONAL REGULATOR"/>
    <property type="match status" value="1"/>
</dbReference>
<dbReference type="FunFam" id="1.10.10.10:FF:000001">
    <property type="entry name" value="LysR family transcriptional regulator"/>
    <property type="match status" value="1"/>
</dbReference>
<dbReference type="CDD" id="cd08422">
    <property type="entry name" value="PBP2_CrgA_like"/>
    <property type="match status" value="1"/>
</dbReference>
<dbReference type="RefSeq" id="WP_102643602.1">
    <property type="nucleotide sequence ID" value="NZ_PNYA01000001.1"/>
</dbReference>
<dbReference type="Pfam" id="PF00126">
    <property type="entry name" value="HTH_1"/>
    <property type="match status" value="1"/>
</dbReference>
<dbReference type="InterPro" id="IPR036388">
    <property type="entry name" value="WH-like_DNA-bd_sf"/>
</dbReference>
<reference evidence="6 7" key="1">
    <citation type="submission" date="2018-01" db="EMBL/GenBank/DDBJ databases">
        <title>Whole genome analyses suggest that Burkholderia sensu lato contains two further novel genera in the rhizoxinica-symbiotica group Mycetohabitans gen. nov., and Trinickia gen. nov.: implications for the evolution of diazotrophy and nodulation in the Burkholderiaceae.</title>
        <authorList>
            <person name="Estrada-de los Santos P."/>
            <person name="Palmer M."/>
            <person name="Chavez-Ramirez B."/>
            <person name="Beukes C."/>
            <person name="Steenkamp E.T."/>
            <person name="Hirsch A.M."/>
            <person name="Manyaka P."/>
            <person name="Maluk M."/>
            <person name="Lafos M."/>
            <person name="Crook M."/>
            <person name="Gross E."/>
            <person name="Simon M.F."/>
            <person name="Bueno dos Reis Junior F."/>
            <person name="Poole P.S."/>
            <person name="Venter S.N."/>
            <person name="James E.K."/>
        </authorList>
    </citation>
    <scope>NUCLEOTIDE SEQUENCE [LARGE SCALE GENOMIC DNA]</scope>
    <source>
        <strain evidence="6 7">GIMN1.004</strain>
    </source>
</reference>
<name>A0A2N7W3A9_9BURK</name>
<dbReference type="Pfam" id="PF03466">
    <property type="entry name" value="LysR_substrate"/>
    <property type="match status" value="1"/>
</dbReference>
<dbReference type="Proteomes" id="UP000235616">
    <property type="component" value="Unassembled WGS sequence"/>
</dbReference>
<evidence type="ECO:0000256" key="2">
    <source>
        <dbReference type="ARBA" id="ARBA00023015"/>
    </source>
</evidence>
<dbReference type="Gene3D" id="1.10.10.10">
    <property type="entry name" value="Winged helix-like DNA-binding domain superfamily/Winged helix DNA-binding domain"/>
    <property type="match status" value="1"/>
</dbReference>
<evidence type="ECO:0000256" key="1">
    <source>
        <dbReference type="ARBA" id="ARBA00009437"/>
    </source>
</evidence>
<dbReference type="InterPro" id="IPR036390">
    <property type="entry name" value="WH_DNA-bd_sf"/>
</dbReference>
<dbReference type="EMBL" id="PNYA01000001">
    <property type="protein sequence ID" value="PMS23896.1"/>
    <property type="molecule type" value="Genomic_DNA"/>
</dbReference>
<comment type="caution">
    <text evidence="6">The sequence shown here is derived from an EMBL/GenBank/DDBJ whole genome shotgun (WGS) entry which is preliminary data.</text>
</comment>
<protein>
    <recommendedName>
        <fullName evidence="5">HTH lysR-type domain-containing protein</fullName>
    </recommendedName>
</protein>
<dbReference type="InterPro" id="IPR005119">
    <property type="entry name" value="LysR_subst-bd"/>
</dbReference>
<dbReference type="PROSITE" id="PS50931">
    <property type="entry name" value="HTH_LYSR"/>
    <property type="match status" value="1"/>
</dbReference>
<dbReference type="Gene3D" id="3.40.190.290">
    <property type="match status" value="1"/>
</dbReference>
<dbReference type="GO" id="GO:0006351">
    <property type="term" value="P:DNA-templated transcription"/>
    <property type="evidence" value="ECO:0007669"/>
    <property type="project" value="TreeGrafter"/>
</dbReference>
<evidence type="ECO:0000313" key="6">
    <source>
        <dbReference type="EMBL" id="PMS23896.1"/>
    </source>
</evidence>
<evidence type="ECO:0000259" key="5">
    <source>
        <dbReference type="PROSITE" id="PS50931"/>
    </source>
</evidence>
<dbReference type="GO" id="GO:0043565">
    <property type="term" value="F:sequence-specific DNA binding"/>
    <property type="evidence" value="ECO:0007669"/>
    <property type="project" value="TreeGrafter"/>
</dbReference>
<dbReference type="InterPro" id="IPR058163">
    <property type="entry name" value="LysR-type_TF_proteobact-type"/>
</dbReference>
<keyword evidence="7" id="KW-1185">Reference proteome</keyword>
<accession>A0A2N7W3A9</accession>
<keyword evidence="2" id="KW-0805">Transcription regulation</keyword>
<dbReference type="PANTHER" id="PTHR30537:SF72">
    <property type="entry name" value="LYSR FAMILY TRANSCRIPTIONAL REGULATOR"/>
    <property type="match status" value="1"/>
</dbReference>
<dbReference type="SUPFAM" id="SSF53850">
    <property type="entry name" value="Periplasmic binding protein-like II"/>
    <property type="match status" value="1"/>
</dbReference>
<dbReference type="InterPro" id="IPR000847">
    <property type="entry name" value="LysR_HTH_N"/>
</dbReference>
<evidence type="ECO:0000313" key="7">
    <source>
        <dbReference type="Proteomes" id="UP000235616"/>
    </source>
</evidence>
<keyword evidence="3" id="KW-0238">DNA-binding</keyword>
<sequence>MKTEGNGSIDLLKALRTFAATVESTNFSTAGRELGVTPGAVSKQIGMLESFLGRRLFQRTTRRLSVTDEGRRLYAMVREPARQIDDAIAALSSDETQLAGTVKVSLPMAFSRAAILPLMQGFQARYPNISLDLRFENRAVDLIAEGYDCAIGQMHDADSGLVARTLLPLTLVLCAAPAYLDRAGEPESIEALANHRHIVFRSPRTGRVASWKLRARTKEFVFEPNAQLAVTDTEAATELAVSGCGIALLGAHHAAALVAAGRLRVVLPQYTAQRSPICIYYAARKHLPPRVAAFVEYVVDEVRKGPLIKASKALLQRRAAR</sequence>
<evidence type="ECO:0000256" key="3">
    <source>
        <dbReference type="ARBA" id="ARBA00023125"/>
    </source>
</evidence>